<reference evidence="1 2" key="1">
    <citation type="submission" date="2023-07" db="EMBL/GenBank/DDBJ databases">
        <authorList>
            <person name="Girao M."/>
            <person name="Carvalho M.F."/>
        </authorList>
    </citation>
    <scope>NUCLEOTIDE SEQUENCE [LARGE SCALE GENOMIC DNA]</scope>
    <source>
        <strain evidence="1 2">YIM65754</strain>
    </source>
</reference>
<comment type="caution">
    <text evidence="1">The sequence shown here is derived from an EMBL/GenBank/DDBJ whole genome shotgun (WGS) entry which is preliminary data.</text>
</comment>
<evidence type="ECO:0000313" key="1">
    <source>
        <dbReference type="EMBL" id="MEE2058321.1"/>
    </source>
</evidence>
<dbReference type="RefSeq" id="WP_330133538.1">
    <property type="nucleotide sequence ID" value="NZ_JAUTXY010000004.1"/>
</dbReference>
<keyword evidence="2" id="KW-1185">Reference proteome</keyword>
<accession>A0ABU7L9V3</accession>
<sequence length="188" mass="21265">MVAQHVEPPLVVIRGASGSGKSTVTKALRHRFGKAECAVVAQDNVRRTILRERDEPGGFNIDLIEMIAMECMKRGRLTIIEGILDTDRYGEMLERLMTSTDRPFFYAFDLSFAQTLDRHATRPEVAEFGPTDMRTWYRRHQPLPFVAETVFDVSWSVEAVVGRIYDDLRSSIGRFGADDGRASGRKLP</sequence>
<proteinExistence type="predicted"/>
<dbReference type="Gene3D" id="3.40.50.300">
    <property type="entry name" value="P-loop containing nucleotide triphosphate hydrolases"/>
    <property type="match status" value="1"/>
</dbReference>
<dbReference type="EMBL" id="JAUTXY010000004">
    <property type="protein sequence ID" value="MEE2058321.1"/>
    <property type="molecule type" value="Genomic_DNA"/>
</dbReference>
<organism evidence="1 2">
    <name type="scientific">Rhodococcus artemisiae</name>
    <dbReference type="NCBI Taxonomy" id="714159"/>
    <lineage>
        <taxon>Bacteria</taxon>
        <taxon>Bacillati</taxon>
        <taxon>Actinomycetota</taxon>
        <taxon>Actinomycetes</taxon>
        <taxon>Mycobacteriales</taxon>
        <taxon>Nocardiaceae</taxon>
        <taxon>Rhodococcus</taxon>
    </lineage>
</organism>
<dbReference type="Pfam" id="PF13671">
    <property type="entry name" value="AAA_33"/>
    <property type="match status" value="1"/>
</dbReference>
<gene>
    <name evidence="1" type="ORF">Q7514_12400</name>
</gene>
<dbReference type="Proteomes" id="UP001336020">
    <property type="component" value="Unassembled WGS sequence"/>
</dbReference>
<dbReference type="InterPro" id="IPR027417">
    <property type="entry name" value="P-loop_NTPase"/>
</dbReference>
<evidence type="ECO:0008006" key="3">
    <source>
        <dbReference type="Google" id="ProtNLM"/>
    </source>
</evidence>
<dbReference type="SUPFAM" id="SSF52540">
    <property type="entry name" value="P-loop containing nucleoside triphosphate hydrolases"/>
    <property type="match status" value="1"/>
</dbReference>
<name>A0ABU7L9V3_9NOCA</name>
<evidence type="ECO:0000313" key="2">
    <source>
        <dbReference type="Proteomes" id="UP001336020"/>
    </source>
</evidence>
<protein>
    <recommendedName>
        <fullName evidence="3">UDP-N-acetylglucosamine kinase</fullName>
    </recommendedName>
</protein>